<dbReference type="Gene3D" id="3.30.60.90">
    <property type="match status" value="1"/>
</dbReference>
<dbReference type="InterPro" id="IPR007526">
    <property type="entry name" value="SWIRM"/>
</dbReference>
<evidence type="ECO:0000256" key="4">
    <source>
        <dbReference type="ARBA" id="ARBA00022833"/>
    </source>
</evidence>
<dbReference type="SMART" id="SM00717">
    <property type="entry name" value="SANT"/>
    <property type="match status" value="1"/>
</dbReference>
<dbReference type="AlphaFoldDB" id="A0A978W080"/>
<dbReference type="PROSITE" id="PS50135">
    <property type="entry name" value="ZF_ZZ_2"/>
    <property type="match status" value="1"/>
</dbReference>
<evidence type="ECO:0000256" key="11">
    <source>
        <dbReference type="SAM" id="MobiDB-lite"/>
    </source>
</evidence>
<dbReference type="CDD" id="cd00167">
    <property type="entry name" value="SANT"/>
    <property type="match status" value="1"/>
</dbReference>
<comment type="caution">
    <text evidence="17">The sequence shown here is derived from an EMBL/GenBank/DDBJ whole genome shotgun (WGS) entry which is preliminary data.</text>
</comment>
<dbReference type="Pfam" id="PF00249">
    <property type="entry name" value="Myb_DNA-binding"/>
    <property type="match status" value="1"/>
</dbReference>
<dbReference type="InterPro" id="IPR016827">
    <property type="entry name" value="Ada2/TADA2"/>
</dbReference>
<feature type="domain" description="SWIRM" evidence="14">
    <location>
        <begin position="547"/>
        <end position="633"/>
    </location>
</feature>
<proteinExistence type="predicted"/>
<dbReference type="GO" id="GO:0003713">
    <property type="term" value="F:transcription coactivator activity"/>
    <property type="evidence" value="ECO:0007669"/>
    <property type="project" value="InterPro"/>
</dbReference>
<dbReference type="PANTHER" id="PTHR12374">
    <property type="entry name" value="TRANSCRIPTIONAL ADAPTOR 2 ADA2 -RELATED"/>
    <property type="match status" value="1"/>
</dbReference>
<comment type="subcellular location">
    <subcellularLocation>
        <location evidence="1 9">Nucleus</location>
    </subcellularLocation>
</comment>
<feature type="region of interest" description="Disordered" evidence="11">
    <location>
        <begin position="1"/>
        <end position="36"/>
    </location>
</feature>
<dbReference type="InterPro" id="IPR043145">
    <property type="entry name" value="Znf_ZZ_sf"/>
</dbReference>
<dbReference type="SUPFAM" id="SSF46689">
    <property type="entry name" value="Homeodomain-like"/>
    <property type="match status" value="2"/>
</dbReference>
<dbReference type="InterPro" id="IPR017930">
    <property type="entry name" value="Myb_dom"/>
</dbReference>
<protein>
    <recommendedName>
        <fullName evidence="9">Transcriptional adapter</fullName>
    </recommendedName>
</protein>
<dbReference type="PROSITE" id="PS50934">
    <property type="entry name" value="SWIRM"/>
    <property type="match status" value="1"/>
</dbReference>
<evidence type="ECO:0000259" key="14">
    <source>
        <dbReference type="PROSITE" id="PS50934"/>
    </source>
</evidence>
<dbReference type="InterPro" id="IPR041983">
    <property type="entry name" value="ADA2-like_ZZ"/>
</dbReference>
<dbReference type="GO" id="GO:0008270">
    <property type="term" value="F:zinc ion binding"/>
    <property type="evidence" value="ECO:0007669"/>
    <property type="project" value="UniProtKB-KW"/>
</dbReference>
<dbReference type="InterPro" id="IPR017884">
    <property type="entry name" value="SANT_dom"/>
</dbReference>
<dbReference type="GO" id="GO:0005634">
    <property type="term" value="C:nucleus"/>
    <property type="evidence" value="ECO:0007669"/>
    <property type="project" value="UniProtKB-SubCell"/>
</dbReference>
<dbReference type="InterPro" id="IPR000433">
    <property type="entry name" value="Znf_ZZ"/>
</dbReference>
<dbReference type="Pfam" id="PF22941">
    <property type="entry name" value="TADA2A-like_3rd"/>
    <property type="match status" value="1"/>
</dbReference>
<evidence type="ECO:0000259" key="12">
    <source>
        <dbReference type="PROSITE" id="PS50090"/>
    </source>
</evidence>
<dbReference type="CDD" id="cd02335">
    <property type="entry name" value="ZZ_ADA2"/>
    <property type="match status" value="1"/>
</dbReference>
<dbReference type="GO" id="GO:0003677">
    <property type="term" value="F:DNA binding"/>
    <property type="evidence" value="ECO:0007669"/>
    <property type="project" value="UniProtKB-KW"/>
</dbReference>
<evidence type="ECO:0000256" key="9">
    <source>
        <dbReference type="PIRNR" id="PIRNR025024"/>
    </source>
</evidence>
<dbReference type="PANTHER" id="PTHR12374:SF81">
    <property type="entry name" value="TRANSCRIPTIONAL ADAPTER ADA2B"/>
    <property type="match status" value="1"/>
</dbReference>
<dbReference type="GO" id="GO:0006357">
    <property type="term" value="P:regulation of transcription by RNA polymerase II"/>
    <property type="evidence" value="ECO:0007669"/>
    <property type="project" value="InterPro"/>
</dbReference>
<dbReference type="PROSITE" id="PS01357">
    <property type="entry name" value="ZF_ZZ_1"/>
    <property type="match status" value="1"/>
</dbReference>
<evidence type="ECO:0000313" key="18">
    <source>
        <dbReference type="Proteomes" id="UP000813462"/>
    </source>
</evidence>
<feature type="domain" description="Myb-like" evidence="12">
    <location>
        <begin position="126"/>
        <end position="169"/>
    </location>
</feature>
<keyword evidence="8 9" id="KW-0539">Nucleus</keyword>
<evidence type="ECO:0000259" key="16">
    <source>
        <dbReference type="PROSITE" id="PS51294"/>
    </source>
</evidence>
<dbReference type="InterPro" id="IPR036388">
    <property type="entry name" value="WH-like_DNA-bd_sf"/>
</dbReference>
<keyword evidence="5 9" id="KW-0805">Transcription regulation</keyword>
<feature type="region of interest" description="Disordered" evidence="11">
    <location>
        <begin position="502"/>
        <end position="527"/>
    </location>
</feature>
<dbReference type="Gene3D" id="1.10.10.60">
    <property type="entry name" value="Homeodomain-like"/>
    <property type="match status" value="1"/>
</dbReference>
<keyword evidence="7 9" id="KW-0804">Transcription</keyword>
<dbReference type="PROSITE" id="PS51294">
    <property type="entry name" value="HTH_MYB"/>
    <property type="match status" value="1"/>
</dbReference>
<dbReference type="FunFam" id="1.10.10.10:FF:000087">
    <property type="entry name" value="Transcriptional adapter 2"/>
    <property type="match status" value="1"/>
</dbReference>
<evidence type="ECO:0000256" key="1">
    <source>
        <dbReference type="ARBA" id="ARBA00004123"/>
    </source>
</evidence>
<name>A0A978W080_ZIZJJ</name>
<feature type="domain" description="HTH myb-type" evidence="16">
    <location>
        <begin position="126"/>
        <end position="173"/>
    </location>
</feature>
<dbReference type="PROSITE" id="PS50090">
    <property type="entry name" value="MYB_LIKE"/>
    <property type="match status" value="1"/>
</dbReference>
<feature type="domain" description="ZZ-type" evidence="13">
    <location>
        <begin position="63"/>
        <end position="119"/>
    </location>
</feature>
<evidence type="ECO:0000256" key="6">
    <source>
        <dbReference type="ARBA" id="ARBA00023125"/>
    </source>
</evidence>
<dbReference type="Gene3D" id="1.10.10.10">
    <property type="entry name" value="Winged helix-like DNA-binding domain superfamily/Winged helix DNA-binding domain"/>
    <property type="match status" value="1"/>
</dbReference>
<dbReference type="FunFam" id="3.30.60.90:FF:000013">
    <property type="entry name" value="Transcriptional adapter"/>
    <property type="match status" value="1"/>
</dbReference>
<feature type="compositionally biased region" description="Polar residues" evidence="11">
    <location>
        <begin position="25"/>
        <end position="36"/>
    </location>
</feature>
<evidence type="ECO:0000259" key="15">
    <source>
        <dbReference type="PROSITE" id="PS51293"/>
    </source>
</evidence>
<dbReference type="GO" id="GO:0006338">
    <property type="term" value="P:chromatin remodeling"/>
    <property type="evidence" value="ECO:0007669"/>
    <property type="project" value="TreeGrafter"/>
</dbReference>
<feature type="domain" description="SANT" evidence="15">
    <location>
        <begin position="121"/>
        <end position="173"/>
    </location>
</feature>
<evidence type="ECO:0000259" key="13">
    <source>
        <dbReference type="PROSITE" id="PS50135"/>
    </source>
</evidence>
<feature type="compositionally biased region" description="Basic and acidic residues" evidence="11">
    <location>
        <begin position="502"/>
        <end position="515"/>
    </location>
</feature>
<reference evidence="17" key="1">
    <citation type="journal article" date="2021" name="Front. Plant Sci.">
        <title>Chromosome-Scale Genome Assembly for Chinese Sour Jujube and Insights Into Its Genome Evolution and Domestication Signature.</title>
        <authorList>
            <person name="Shen L.-Y."/>
            <person name="Luo H."/>
            <person name="Wang X.-L."/>
            <person name="Wang X.-M."/>
            <person name="Qiu X.-J."/>
            <person name="Liu H."/>
            <person name="Zhou S.-S."/>
            <person name="Jia K.-H."/>
            <person name="Nie S."/>
            <person name="Bao Y.-T."/>
            <person name="Zhang R.-G."/>
            <person name="Yun Q.-Z."/>
            <person name="Chai Y.-H."/>
            <person name="Lu J.-Y."/>
            <person name="Li Y."/>
            <person name="Zhao S.-W."/>
            <person name="Mao J.-F."/>
            <person name="Jia S.-G."/>
            <person name="Mao Y.-M."/>
        </authorList>
    </citation>
    <scope>NUCLEOTIDE SEQUENCE</scope>
    <source>
        <strain evidence="17">AT0</strain>
        <tissue evidence="17">Leaf</tissue>
    </source>
</reference>
<sequence length="633" mass="71124">MGRSRGNFHSADDDPTQRSRRKKNASSGENLESSGAGSSTFVLPLGYSHSSALRSQGSIDGKRALYHCNYCNKDITGKIRIKCCVCPDFDLCIECFSVGAEVTPHKNNHPYRVMDNLSFPLICPDWNADDEILLLEGIEMYGLGNWTEVAEHVGTKTKEQCIEHYTTVYKNSPLFPLPDLSHVVGKNRKELLAMAKGHSEDRKDWKIGAYAFAILIIFNHTLYVNVTHDIMITVTKNGFPTLGELNLKEESPFSPSRIKVEDQHKGGPSSRLLSSLNTDAEPGVRSGGTKSAAKAANKKPSKMAQVKDGPSIVKVEDAQADRGFKGKKPNMGNDGPLVELSGYNPKRQEFDPEYDNDAEQLLAEMEFKDADTDEERELKLRVLRIYSKRLDERKRRKDFILERNLLHPNPFEKDLSPEERAICRRYDVFMRFHSKEEHQELLETIISEHRTLKRIQELKLGSAQNSDYQVKPLFSHTGTMQEAQAAGCRTSAEADRYLEHKRKREAEESARRAKENAQVGPSSQGVPNMFMASESIGKDSNSRPAGHAASSSVNDMDIMGLNGADLLSEAEKRLCSEVRLQPTVYLKMQEVMTIEFCSGNVSKKSDAYNLFKIEPSKIDRVYDMLVKKGIVHP</sequence>
<dbReference type="Proteomes" id="UP000813462">
    <property type="component" value="Unassembled WGS sequence"/>
</dbReference>
<dbReference type="InterPro" id="IPR009057">
    <property type="entry name" value="Homeodomain-like_sf"/>
</dbReference>
<keyword evidence="4" id="KW-0862">Zinc</keyword>
<feature type="region of interest" description="Disordered" evidence="11">
    <location>
        <begin position="253"/>
        <end position="312"/>
    </location>
</feature>
<dbReference type="EMBL" id="JAEACU010000001">
    <property type="protein sequence ID" value="KAH7545364.1"/>
    <property type="molecule type" value="Genomic_DNA"/>
</dbReference>
<evidence type="ECO:0000256" key="10">
    <source>
        <dbReference type="PROSITE-ProRule" id="PRU00228"/>
    </source>
</evidence>
<evidence type="ECO:0000313" key="17">
    <source>
        <dbReference type="EMBL" id="KAH7545364.1"/>
    </source>
</evidence>
<evidence type="ECO:0000256" key="3">
    <source>
        <dbReference type="ARBA" id="ARBA00022771"/>
    </source>
</evidence>
<dbReference type="FunFam" id="1.10.10.60:FF:000115">
    <property type="entry name" value="Transcriptional adapter 2"/>
    <property type="match status" value="1"/>
</dbReference>
<evidence type="ECO:0000256" key="5">
    <source>
        <dbReference type="ARBA" id="ARBA00023015"/>
    </source>
</evidence>
<keyword evidence="2" id="KW-0479">Metal-binding</keyword>
<keyword evidence="3 10" id="KW-0863">Zinc-finger</keyword>
<dbReference type="Pfam" id="PF25299">
    <property type="entry name" value="ZZ_ADA2"/>
    <property type="match status" value="1"/>
</dbReference>
<dbReference type="PROSITE" id="PS51293">
    <property type="entry name" value="SANT"/>
    <property type="match status" value="1"/>
</dbReference>
<gene>
    <name evidence="17" type="ORF">FEM48_Zijuj01G0085700</name>
</gene>
<dbReference type="GO" id="GO:0003682">
    <property type="term" value="F:chromatin binding"/>
    <property type="evidence" value="ECO:0007669"/>
    <property type="project" value="TreeGrafter"/>
</dbReference>
<dbReference type="InterPro" id="IPR055141">
    <property type="entry name" value="TADA2A_B-like_dom"/>
</dbReference>
<dbReference type="SUPFAM" id="SSF57850">
    <property type="entry name" value="RING/U-box"/>
    <property type="match status" value="1"/>
</dbReference>
<keyword evidence="6" id="KW-0238">DNA-binding</keyword>
<organism evidence="17 18">
    <name type="scientific">Ziziphus jujuba var. spinosa</name>
    <dbReference type="NCBI Taxonomy" id="714518"/>
    <lineage>
        <taxon>Eukaryota</taxon>
        <taxon>Viridiplantae</taxon>
        <taxon>Streptophyta</taxon>
        <taxon>Embryophyta</taxon>
        <taxon>Tracheophyta</taxon>
        <taxon>Spermatophyta</taxon>
        <taxon>Magnoliopsida</taxon>
        <taxon>eudicotyledons</taxon>
        <taxon>Gunneridae</taxon>
        <taxon>Pentapetalae</taxon>
        <taxon>rosids</taxon>
        <taxon>fabids</taxon>
        <taxon>Rosales</taxon>
        <taxon>Rhamnaceae</taxon>
        <taxon>Paliureae</taxon>
        <taxon>Ziziphus</taxon>
    </lineage>
</organism>
<dbReference type="SMART" id="SM00291">
    <property type="entry name" value="ZnF_ZZ"/>
    <property type="match status" value="1"/>
</dbReference>
<accession>A0A978W080</accession>
<evidence type="ECO:0000256" key="2">
    <source>
        <dbReference type="ARBA" id="ARBA00022723"/>
    </source>
</evidence>
<dbReference type="PIRSF" id="PIRSF025024">
    <property type="entry name" value="Transcriptional_adaptor_2"/>
    <property type="match status" value="1"/>
</dbReference>
<evidence type="ECO:0000256" key="8">
    <source>
        <dbReference type="ARBA" id="ARBA00023242"/>
    </source>
</evidence>
<evidence type="ECO:0000256" key="7">
    <source>
        <dbReference type="ARBA" id="ARBA00023163"/>
    </source>
</evidence>
<dbReference type="InterPro" id="IPR001005">
    <property type="entry name" value="SANT/Myb"/>
</dbReference>